<keyword evidence="4" id="KW-1185">Reference proteome</keyword>
<evidence type="ECO:0000313" key="4">
    <source>
        <dbReference type="Proteomes" id="UP000654345"/>
    </source>
</evidence>
<evidence type="ECO:0000256" key="1">
    <source>
        <dbReference type="ARBA" id="ARBA00022723"/>
    </source>
</evidence>
<accession>A0ABQ3V8X8</accession>
<dbReference type="InterPro" id="IPR004360">
    <property type="entry name" value="Glyas_Fos-R_dOase_dom"/>
</dbReference>
<evidence type="ECO:0000313" key="3">
    <source>
        <dbReference type="EMBL" id="GHO60987.1"/>
    </source>
</evidence>
<dbReference type="Proteomes" id="UP000654345">
    <property type="component" value="Unassembled WGS sequence"/>
</dbReference>
<dbReference type="PROSITE" id="PS51819">
    <property type="entry name" value="VOC"/>
    <property type="match status" value="1"/>
</dbReference>
<dbReference type="SUPFAM" id="SSF54593">
    <property type="entry name" value="Glyoxalase/Bleomycin resistance protein/Dihydroxybiphenyl dioxygenase"/>
    <property type="match status" value="1"/>
</dbReference>
<dbReference type="Pfam" id="PF00903">
    <property type="entry name" value="Glyoxalase"/>
    <property type="match status" value="1"/>
</dbReference>
<dbReference type="Gene3D" id="3.10.180.10">
    <property type="entry name" value="2,3-Dihydroxybiphenyl 1,2-Dioxygenase, domain 1"/>
    <property type="match status" value="1"/>
</dbReference>
<keyword evidence="1" id="KW-0479">Metal-binding</keyword>
<comment type="caution">
    <text evidence="3">The sequence shown here is derived from an EMBL/GenBank/DDBJ whole genome shotgun (WGS) entry which is preliminary data.</text>
</comment>
<dbReference type="PANTHER" id="PTHR43048">
    <property type="entry name" value="METHYLMALONYL-COA EPIMERASE"/>
    <property type="match status" value="1"/>
</dbReference>
<proteinExistence type="predicted"/>
<gene>
    <name evidence="3" type="ORF">KSB_94620</name>
</gene>
<sequence>MKLTYIPLIVADFPVALRFWRDVAKLPVTYSDEAMGYASFDTGSTTLLLLSAALANAGKISTLAAPSQNHSMYLSFQVDNVDATYADLIAGGATSVYEPRDFPNMQARQAHITDPDGHLIELYTPFPKA</sequence>
<protein>
    <recommendedName>
        <fullName evidence="2">VOC domain-containing protein</fullName>
    </recommendedName>
</protein>
<dbReference type="InterPro" id="IPR037523">
    <property type="entry name" value="VOC_core"/>
</dbReference>
<evidence type="ECO:0000259" key="2">
    <source>
        <dbReference type="PROSITE" id="PS51819"/>
    </source>
</evidence>
<dbReference type="InterPro" id="IPR029068">
    <property type="entry name" value="Glyas_Bleomycin-R_OHBP_Dase"/>
</dbReference>
<feature type="domain" description="VOC" evidence="2">
    <location>
        <begin position="2"/>
        <end position="125"/>
    </location>
</feature>
<organism evidence="3 4">
    <name type="scientific">Ktedonobacter robiniae</name>
    <dbReference type="NCBI Taxonomy" id="2778365"/>
    <lineage>
        <taxon>Bacteria</taxon>
        <taxon>Bacillati</taxon>
        <taxon>Chloroflexota</taxon>
        <taxon>Ktedonobacteria</taxon>
        <taxon>Ktedonobacterales</taxon>
        <taxon>Ktedonobacteraceae</taxon>
        <taxon>Ktedonobacter</taxon>
    </lineage>
</organism>
<dbReference type="PANTHER" id="PTHR43048:SF4">
    <property type="entry name" value="RING-CLEAVING DIOXYGENASE-RELATED"/>
    <property type="match status" value="1"/>
</dbReference>
<reference evidence="3 4" key="1">
    <citation type="journal article" date="2021" name="Int. J. Syst. Evol. Microbiol.">
        <title>Reticulibacter mediterranei gen. nov., sp. nov., within the new family Reticulibacteraceae fam. nov., and Ktedonospora formicarum gen. nov., sp. nov., Ktedonobacter robiniae sp. nov., Dictyobacter formicarum sp. nov. and Dictyobacter arantiisoli sp. nov., belonging to the class Ktedonobacteria.</title>
        <authorList>
            <person name="Yabe S."/>
            <person name="Zheng Y."/>
            <person name="Wang C.M."/>
            <person name="Sakai Y."/>
            <person name="Abe K."/>
            <person name="Yokota A."/>
            <person name="Donadio S."/>
            <person name="Cavaletti L."/>
            <person name="Monciardini P."/>
        </authorList>
    </citation>
    <scope>NUCLEOTIDE SEQUENCE [LARGE SCALE GENOMIC DNA]</scope>
    <source>
        <strain evidence="3 4">SOSP1-30</strain>
    </source>
</reference>
<dbReference type="InterPro" id="IPR051785">
    <property type="entry name" value="MMCE/EMCE_epimerase"/>
</dbReference>
<name>A0ABQ3V8X8_9CHLR</name>
<dbReference type="EMBL" id="BNJG01000008">
    <property type="protein sequence ID" value="GHO60987.1"/>
    <property type="molecule type" value="Genomic_DNA"/>
</dbReference>
<dbReference type="RefSeq" id="WP_201377002.1">
    <property type="nucleotide sequence ID" value="NZ_BNJG01000008.1"/>
</dbReference>